<dbReference type="PANTHER" id="PTHR44757:SF2">
    <property type="entry name" value="BIOFILM ARCHITECTURE MAINTENANCE PROTEIN MBAA"/>
    <property type="match status" value="1"/>
</dbReference>
<dbReference type="PROSITE" id="PS50887">
    <property type="entry name" value="GGDEF"/>
    <property type="match status" value="1"/>
</dbReference>
<comment type="caution">
    <text evidence="4">The sequence shown here is derived from an EMBL/GenBank/DDBJ whole genome shotgun (WGS) entry which is preliminary data.</text>
</comment>
<reference evidence="4 5" key="1">
    <citation type="submission" date="2015-11" db="EMBL/GenBank/DDBJ databases">
        <title>Genomic analysis of 38 Legionella species identifies large and diverse effector repertoires.</title>
        <authorList>
            <person name="Burstein D."/>
            <person name="Amaro F."/>
            <person name="Zusman T."/>
            <person name="Lifshitz Z."/>
            <person name="Cohen O."/>
            <person name="Gilbert J.A."/>
            <person name="Pupko T."/>
            <person name="Shuman H.A."/>
            <person name="Segal G."/>
        </authorList>
    </citation>
    <scope>NUCLEOTIDE SEQUENCE [LARGE SCALE GENOMIC DNA]</scope>
    <source>
        <strain evidence="4 5">Mt.St.Helens-9</strain>
    </source>
</reference>
<sequence length="542" mass="60929">MSFIKSELFKSHVNRYSMMGLGISISSIVLATLIVAYQISGNISIDSILLAQTTNPAIWALDLSPFIFAYWGQSFCYGLANKAESMLQDKTRELTSKKDNLEIKLKYESTHDRLTNLPNYHLFIERIKQAIGQLDSDSQAAVFVLNINDFKEINYGFGSFHANTFLVQFADKLKSILIKPSMLDAYMGMNVIARLRNDEFAVLLPRLSKNLDLDQLLDNISQETSVHFMIEGINMSITTTVGAAIYPTHGLTPETLMTHATDSIYFAKKEGKPYAIYHSGIQDKTTINRAMLDAFEQSIDNDKAFLQFQPHVELRSGKIIGVEASVKLENTDMEVLNEEKLFQLMDDARYARKLVFFTLKNLIKQIAAWHDKGNKIYGEMDLSIADLGDPELVPLIQESLVNSKLPPQYLKISLTEKACLSDQAKTLTALNNIAALGVQIAIKDFSTGYTSFVYLINFPVHEIKIDGSFISKMVRDEKYVHIVQAIIQIASALKLQVMARGIPDQATTDQLIKLGCMYGQGTFFGTRILSREMTEILEKKSE</sequence>
<dbReference type="RefSeq" id="WP_058482554.1">
    <property type="nucleotide sequence ID" value="NZ_CAAAII010000009.1"/>
</dbReference>
<evidence type="ECO:0000259" key="3">
    <source>
        <dbReference type="PROSITE" id="PS50887"/>
    </source>
</evidence>
<organism evidence="4 5">
    <name type="scientific">Legionella spiritensis</name>
    <dbReference type="NCBI Taxonomy" id="452"/>
    <lineage>
        <taxon>Bacteria</taxon>
        <taxon>Pseudomonadati</taxon>
        <taxon>Pseudomonadota</taxon>
        <taxon>Gammaproteobacteria</taxon>
        <taxon>Legionellales</taxon>
        <taxon>Legionellaceae</taxon>
        <taxon>Legionella</taxon>
    </lineage>
</organism>
<proteinExistence type="predicted"/>
<dbReference type="SUPFAM" id="SSF55073">
    <property type="entry name" value="Nucleotide cyclase"/>
    <property type="match status" value="1"/>
</dbReference>
<dbReference type="CDD" id="cd01949">
    <property type="entry name" value="GGDEF"/>
    <property type="match status" value="1"/>
</dbReference>
<dbReference type="AlphaFoldDB" id="A0A0W0Z925"/>
<dbReference type="InterPro" id="IPR052155">
    <property type="entry name" value="Biofilm_reg_signaling"/>
</dbReference>
<dbReference type="STRING" id="452.Lspi_0609"/>
<evidence type="ECO:0000256" key="1">
    <source>
        <dbReference type="SAM" id="Phobius"/>
    </source>
</evidence>
<protein>
    <submittedName>
        <fullName evidence="4">Regulatory protein (GGDEF and EAL domains)</fullName>
    </submittedName>
</protein>
<dbReference type="Pfam" id="PF00990">
    <property type="entry name" value="GGDEF"/>
    <property type="match status" value="1"/>
</dbReference>
<dbReference type="Proteomes" id="UP000054877">
    <property type="component" value="Unassembled WGS sequence"/>
</dbReference>
<dbReference type="InterPro" id="IPR001633">
    <property type="entry name" value="EAL_dom"/>
</dbReference>
<dbReference type="SUPFAM" id="SSF141868">
    <property type="entry name" value="EAL domain-like"/>
    <property type="match status" value="1"/>
</dbReference>
<name>A0A0W0Z925_LEGSP</name>
<dbReference type="InterPro" id="IPR043128">
    <property type="entry name" value="Rev_trsase/Diguanyl_cyclase"/>
</dbReference>
<dbReference type="OrthoDB" id="9804951at2"/>
<feature type="domain" description="EAL" evidence="2">
    <location>
        <begin position="288"/>
        <end position="541"/>
    </location>
</feature>
<dbReference type="Gene3D" id="3.20.20.450">
    <property type="entry name" value="EAL domain"/>
    <property type="match status" value="1"/>
</dbReference>
<feature type="domain" description="GGDEF" evidence="3">
    <location>
        <begin position="138"/>
        <end position="280"/>
    </location>
</feature>
<accession>A0A0W0Z925</accession>
<dbReference type="Gene3D" id="3.30.70.270">
    <property type="match status" value="1"/>
</dbReference>
<evidence type="ECO:0000259" key="2">
    <source>
        <dbReference type="PROSITE" id="PS50883"/>
    </source>
</evidence>
<dbReference type="NCBIfam" id="TIGR00254">
    <property type="entry name" value="GGDEF"/>
    <property type="match status" value="1"/>
</dbReference>
<dbReference type="EMBL" id="LNYX01000006">
    <property type="protein sequence ID" value="KTD65535.1"/>
    <property type="molecule type" value="Genomic_DNA"/>
</dbReference>
<keyword evidence="5" id="KW-1185">Reference proteome</keyword>
<dbReference type="Pfam" id="PF00563">
    <property type="entry name" value="EAL"/>
    <property type="match status" value="1"/>
</dbReference>
<keyword evidence="1" id="KW-1133">Transmembrane helix</keyword>
<dbReference type="InterPro" id="IPR000160">
    <property type="entry name" value="GGDEF_dom"/>
</dbReference>
<dbReference type="InterPro" id="IPR035919">
    <property type="entry name" value="EAL_sf"/>
</dbReference>
<feature type="transmembrane region" description="Helical" evidence="1">
    <location>
        <begin position="21"/>
        <end position="39"/>
    </location>
</feature>
<dbReference type="SMART" id="SM00052">
    <property type="entry name" value="EAL"/>
    <property type="match status" value="1"/>
</dbReference>
<keyword evidence="1" id="KW-0472">Membrane</keyword>
<keyword evidence="1" id="KW-0812">Transmembrane</keyword>
<dbReference type="CDD" id="cd01948">
    <property type="entry name" value="EAL"/>
    <property type="match status" value="1"/>
</dbReference>
<evidence type="ECO:0000313" key="5">
    <source>
        <dbReference type="Proteomes" id="UP000054877"/>
    </source>
</evidence>
<dbReference type="InterPro" id="IPR029787">
    <property type="entry name" value="Nucleotide_cyclase"/>
</dbReference>
<dbReference type="PANTHER" id="PTHR44757">
    <property type="entry name" value="DIGUANYLATE CYCLASE DGCP"/>
    <property type="match status" value="1"/>
</dbReference>
<dbReference type="PATRIC" id="fig|452.5.peg.667"/>
<dbReference type="PROSITE" id="PS50883">
    <property type="entry name" value="EAL"/>
    <property type="match status" value="1"/>
</dbReference>
<evidence type="ECO:0000313" key="4">
    <source>
        <dbReference type="EMBL" id="KTD65535.1"/>
    </source>
</evidence>
<gene>
    <name evidence="4" type="ORF">Lspi_0609</name>
</gene>
<dbReference type="SMART" id="SM00267">
    <property type="entry name" value="GGDEF"/>
    <property type="match status" value="1"/>
</dbReference>